<keyword evidence="2" id="KW-0863">Zinc-finger</keyword>
<evidence type="ECO:0000256" key="1">
    <source>
        <dbReference type="ARBA" id="ARBA00022723"/>
    </source>
</evidence>
<reference evidence="6 7" key="1">
    <citation type="journal article" date="2016" name="Nat. Commun.">
        <title>Thousands of microbial genomes shed light on interconnected biogeochemical processes in an aquifer system.</title>
        <authorList>
            <person name="Anantharaman K."/>
            <person name="Brown C.T."/>
            <person name="Hug L.A."/>
            <person name="Sharon I."/>
            <person name="Castelle C.J."/>
            <person name="Probst A.J."/>
            <person name="Thomas B.C."/>
            <person name="Singh A."/>
            <person name="Wilkins M.J."/>
            <person name="Karaoz U."/>
            <person name="Brodie E.L."/>
            <person name="Williams K.H."/>
            <person name="Hubbard S.S."/>
            <person name="Banfield J.F."/>
        </authorList>
    </citation>
    <scope>NUCLEOTIDE SEQUENCE [LARGE SCALE GENOMIC DNA]</scope>
</reference>
<comment type="caution">
    <text evidence="4">Lacks conserved residue(s) required for the propagation of feature annotation.</text>
</comment>
<accession>A0A1G2QHC6</accession>
<dbReference type="Proteomes" id="UP000177090">
    <property type="component" value="Unassembled WGS sequence"/>
</dbReference>
<evidence type="ECO:0000256" key="2">
    <source>
        <dbReference type="ARBA" id="ARBA00022771"/>
    </source>
</evidence>
<keyword evidence="3" id="KW-0862">Zinc</keyword>
<evidence type="ECO:0000256" key="4">
    <source>
        <dbReference type="PROSITE-ProRule" id="PRU00510"/>
    </source>
</evidence>
<dbReference type="GO" id="GO:0008270">
    <property type="term" value="F:zinc ion binding"/>
    <property type="evidence" value="ECO:0007669"/>
    <property type="project" value="UniProtKB-KW"/>
</dbReference>
<evidence type="ECO:0000313" key="6">
    <source>
        <dbReference type="EMBL" id="OHA59867.1"/>
    </source>
</evidence>
<dbReference type="AlphaFoldDB" id="A0A1G2QHC6"/>
<dbReference type="Gene3D" id="1.20.120.910">
    <property type="entry name" value="DksA, coiled-coil domain"/>
    <property type="match status" value="1"/>
</dbReference>
<name>A0A1G2QHC6_9BACT</name>
<dbReference type="STRING" id="1802440.A2569_01080"/>
<dbReference type="Pfam" id="PF01258">
    <property type="entry name" value="zf-dskA_traR"/>
    <property type="match status" value="1"/>
</dbReference>
<dbReference type="PANTHER" id="PTHR33823:SF4">
    <property type="entry name" value="GENERAL STRESS PROTEIN 16O"/>
    <property type="match status" value="1"/>
</dbReference>
<dbReference type="PANTHER" id="PTHR33823">
    <property type="entry name" value="RNA POLYMERASE-BINDING TRANSCRIPTION FACTOR DKSA-RELATED"/>
    <property type="match status" value="1"/>
</dbReference>
<dbReference type="PROSITE" id="PS51128">
    <property type="entry name" value="ZF_DKSA_2"/>
    <property type="match status" value="1"/>
</dbReference>
<comment type="caution">
    <text evidence="6">The sequence shown here is derived from an EMBL/GenBank/DDBJ whole genome shotgun (WGS) entry which is preliminary data.</text>
</comment>
<gene>
    <name evidence="6" type="ORF">A2569_01080</name>
</gene>
<dbReference type="EMBL" id="MHTL01000020">
    <property type="protein sequence ID" value="OHA59867.1"/>
    <property type="molecule type" value="Genomic_DNA"/>
</dbReference>
<proteinExistence type="predicted"/>
<evidence type="ECO:0000259" key="5">
    <source>
        <dbReference type="Pfam" id="PF01258"/>
    </source>
</evidence>
<protein>
    <recommendedName>
        <fullName evidence="5">Zinc finger DksA/TraR C4-type domain-containing protein</fullName>
    </recommendedName>
</protein>
<feature type="domain" description="Zinc finger DksA/TraR C4-type" evidence="5">
    <location>
        <begin position="85"/>
        <end position="112"/>
    </location>
</feature>
<organism evidence="6 7">
    <name type="scientific">Candidatus Vogelbacteria bacterium RIFOXYD1_FULL_51_18</name>
    <dbReference type="NCBI Taxonomy" id="1802440"/>
    <lineage>
        <taxon>Bacteria</taxon>
        <taxon>Candidatus Vogeliibacteriota</taxon>
    </lineage>
</organism>
<sequence length="122" mass="13731">MNLNALKKKLIAEKENLESELGYIGEKDEERPGNYNAQPAETDQVGFRDEVADRLEEYDERLATEQPLEARLRNVTDALERIEHGAYGLCNVCGQKIEDDRLAANPSARTCKAHIKESGDRA</sequence>
<evidence type="ECO:0000256" key="3">
    <source>
        <dbReference type="ARBA" id="ARBA00022833"/>
    </source>
</evidence>
<keyword evidence="1" id="KW-0479">Metal-binding</keyword>
<dbReference type="InterPro" id="IPR000962">
    <property type="entry name" value="Znf_DskA_TraR"/>
</dbReference>
<evidence type="ECO:0000313" key="7">
    <source>
        <dbReference type="Proteomes" id="UP000177090"/>
    </source>
</evidence>